<evidence type="ECO:0000256" key="1">
    <source>
        <dbReference type="SAM" id="MobiDB-lite"/>
    </source>
</evidence>
<comment type="caution">
    <text evidence="2">The sequence shown here is derived from an EMBL/GenBank/DDBJ whole genome shotgun (WGS) entry which is preliminary data.</text>
</comment>
<sequence>MQRSLASEDVCDDSNNDERTGSLDNKVRNAARLIARAWWSEKLTVDRASDLIAAATTLQWLWRWIEHELDCE</sequence>
<dbReference type="Proteomes" id="UP001457282">
    <property type="component" value="Unassembled WGS sequence"/>
</dbReference>
<dbReference type="EMBL" id="JBEDUW010000003">
    <property type="protein sequence ID" value="KAK9939091.1"/>
    <property type="molecule type" value="Genomic_DNA"/>
</dbReference>
<evidence type="ECO:0000313" key="3">
    <source>
        <dbReference type="Proteomes" id="UP001457282"/>
    </source>
</evidence>
<proteinExistence type="predicted"/>
<keyword evidence="3" id="KW-1185">Reference proteome</keyword>
<organism evidence="2 3">
    <name type="scientific">Rubus argutus</name>
    <name type="common">Southern blackberry</name>
    <dbReference type="NCBI Taxonomy" id="59490"/>
    <lineage>
        <taxon>Eukaryota</taxon>
        <taxon>Viridiplantae</taxon>
        <taxon>Streptophyta</taxon>
        <taxon>Embryophyta</taxon>
        <taxon>Tracheophyta</taxon>
        <taxon>Spermatophyta</taxon>
        <taxon>Magnoliopsida</taxon>
        <taxon>eudicotyledons</taxon>
        <taxon>Gunneridae</taxon>
        <taxon>Pentapetalae</taxon>
        <taxon>rosids</taxon>
        <taxon>fabids</taxon>
        <taxon>Rosales</taxon>
        <taxon>Rosaceae</taxon>
        <taxon>Rosoideae</taxon>
        <taxon>Rosoideae incertae sedis</taxon>
        <taxon>Rubus</taxon>
    </lineage>
</organism>
<gene>
    <name evidence="2" type="ORF">M0R45_015800</name>
</gene>
<reference evidence="2 3" key="1">
    <citation type="journal article" date="2023" name="G3 (Bethesda)">
        <title>A chromosome-length genome assembly and annotation of blackberry (Rubus argutus, cv. 'Hillquist').</title>
        <authorList>
            <person name="Bruna T."/>
            <person name="Aryal R."/>
            <person name="Dudchenko O."/>
            <person name="Sargent D.J."/>
            <person name="Mead D."/>
            <person name="Buti M."/>
            <person name="Cavallini A."/>
            <person name="Hytonen T."/>
            <person name="Andres J."/>
            <person name="Pham M."/>
            <person name="Weisz D."/>
            <person name="Mascagni F."/>
            <person name="Usai G."/>
            <person name="Natali L."/>
            <person name="Bassil N."/>
            <person name="Fernandez G.E."/>
            <person name="Lomsadze A."/>
            <person name="Armour M."/>
            <person name="Olukolu B."/>
            <person name="Poorten T."/>
            <person name="Britton C."/>
            <person name="Davik J."/>
            <person name="Ashrafi H."/>
            <person name="Aiden E.L."/>
            <person name="Borodovsky M."/>
            <person name="Worthington M."/>
        </authorList>
    </citation>
    <scope>NUCLEOTIDE SEQUENCE [LARGE SCALE GENOMIC DNA]</scope>
    <source>
        <strain evidence="2">PI 553951</strain>
    </source>
</reference>
<evidence type="ECO:0000313" key="2">
    <source>
        <dbReference type="EMBL" id="KAK9939091.1"/>
    </source>
</evidence>
<accession>A0AAW1XQ96</accession>
<dbReference type="AlphaFoldDB" id="A0AAW1XQ96"/>
<feature type="region of interest" description="Disordered" evidence="1">
    <location>
        <begin position="1"/>
        <end position="22"/>
    </location>
</feature>
<name>A0AAW1XQ96_RUBAR</name>
<protein>
    <submittedName>
        <fullName evidence="2">Uncharacterized protein</fullName>
    </submittedName>
</protein>